<name>A0A9W4WMX9_9GLOM</name>
<reference evidence="1" key="1">
    <citation type="submission" date="2022-08" db="EMBL/GenBank/DDBJ databases">
        <authorList>
            <person name="Kallberg Y."/>
            <person name="Tangrot J."/>
            <person name="Rosling A."/>
        </authorList>
    </citation>
    <scope>NUCLEOTIDE SEQUENCE</scope>
    <source>
        <strain evidence="1">Wild A</strain>
    </source>
</reference>
<organism evidence="1 2">
    <name type="scientific">Funneliformis geosporum</name>
    <dbReference type="NCBI Taxonomy" id="1117311"/>
    <lineage>
        <taxon>Eukaryota</taxon>
        <taxon>Fungi</taxon>
        <taxon>Fungi incertae sedis</taxon>
        <taxon>Mucoromycota</taxon>
        <taxon>Glomeromycotina</taxon>
        <taxon>Glomeromycetes</taxon>
        <taxon>Glomerales</taxon>
        <taxon>Glomeraceae</taxon>
        <taxon>Funneliformis</taxon>
    </lineage>
</organism>
<dbReference type="EMBL" id="CAMKVN010001055">
    <property type="protein sequence ID" value="CAI2173367.1"/>
    <property type="molecule type" value="Genomic_DNA"/>
</dbReference>
<accession>A0A9W4WMX9</accession>
<gene>
    <name evidence="1" type="ORF">FWILDA_LOCUS6049</name>
</gene>
<evidence type="ECO:0000313" key="2">
    <source>
        <dbReference type="Proteomes" id="UP001153678"/>
    </source>
</evidence>
<dbReference type="Proteomes" id="UP001153678">
    <property type="component" value="Unassembled WGS sequence"/>
</dbReference>
<dbReference type="AlphaFoldDB" id="A0A9W4WMX9"/>
<sequence length="171" mass="20256">MTIFDPKTDAVIIQFMLEEGRKHKKPFSELSKKIKFSTKQICHRWNEQVDPRIERGPLSDKEKEFINQWVKENRKSDGKIRWTRCQNDLKLIFNKLRSTNKIKNAWSSEQKRLARKEYMSPITTSFNNDDNHKVGITEITPVFTSMAVFPPTLQTNFHPGFKQPDKMRPVF</sequence>
<proteinExistence type="predicted"/>
<keyword evidence="2" id="KW-1185">Reference proteome</keyword>
<dbReference type="OrthoDB" id="2364260at2759"/>
<protein>
    <submittedName>
        <fullName evidence="1">1040_t:CDS:1</fullName>
    </submittedName>
</protein>
<evidence type="ECO:0000313" key="1">
    <source>
        <dbReference type="EMBL" id="CAI2173367.1"/>
    </source>
</evidence>
<comment type="caution">
    <text evidence="1">The sequence shown here is derived from an EMBL/GenBank/DDBJ whole genome shotgun (WGS) entry which is preliminary data.</text>
</comment>